<evidence type="ECO:0000313" key="2">
    <source>
        <dbReference type="EMBL" id="QAA82371.1"/>
    </source>
</evidence>
<feature type="transmembrane region" description="Helical" evidence="1">
    <location>
        <begin position="57"/>
        <end position="76"/>
    </location>
</feature>
<dbReference type="RefSeq" id="WP_128250738.1">
    <property type="nucleotide sequence ID" value="NZ_CP034951.1"/>
</dbReference>
<organism evidence="2 3">
    <name type="scientific">Aequorivita ciconiae</name>
    <dbReference type="NCBI Taxonomy" id="2494375"/>
    <lineage>
        <taxon>Bacteria</taxon>
        <taxon>Pseudomonadati</taxon>
        <taxon>Bacteroidota</taxon>
        <taxon>Flavobacteriia</taxon>
        <taxon>Flavobacteriales</taxon>
        <taxon>Flavobacteriaceae</taxon>
        <taxon>Aequorivita</taxon>
    </lineage>
</organism>
<gene>
    <name evidence="2" type="ORF">EI546_11875</name>
</gene>
<evidence type="ECO:0000256" key="1">
    <source>
        <dbReference type="SAM" id="Phobius"/>
    </source>
</evidence>
<sequence>MEQNRILISQGNRPWWQIIVAALFYTAMIACLYHYFIEISLRASPRIIRRSTVYLQLAIFFFAGGFSFSVVKDYYFDIKKRKYKIQFCVGPVKMGIWKKFRNLNYISVFRNGRNIYEVNLWYDRNRHFNLMAASEATTALLMGKQLAEKLDIDLLDATFPHNSKWVDKNP</sequence>
<dbReference type="KEGG" id="aev:EI546_11875"/>
<dbReference type="PROSITE" id="PS51257">
    <property type="entry name" value="PROKAR_LIPOPROTEIN"/>
    <property type="match status" value="1"/>
</dbReference>
<keyword evidence="1" id="KW-0472">Membrane</keyword>
<keyword evidence="1" id="KW-0812">Transmembrane</keyword>
<keyword evidence="1" id="KW-1133">Transmembrane helix</keyword>
<dbReference type="EMBL" id="CP034951">
    <property type="protein sequence ID" value="QAA82371.1"/>
    <property type="molecule type" value="Genomic_DNA"/>
</dbReference>
<keyword evidence="3" id="KW-1185">Reference proteome</keyword>
<dbReference type="AlphaFoldDB" id="A0A410G571"/>
<reference evidence="2 3" key="1">
    <citation type="submission" date="2019-01" db="EMBL/GenBank/DDBJ databases">
        <title>Complete genome sequencing of Aequorivita sp. H23M31.</title>
        <authorList>
            <person name="Bae J.-W."/>
        </authorList>
    </citation>
    <scope>NUCLEOTIDE SEQUENCE [LARGE SCALE GENOMIC DNA]</scope>
    <source>
        <strain evidence="2 3">H23M31</strain>
    </source>
</reference>
<evidence type="ECO:0000313" key="3">
    <source>
        <dbReference type="Proteomes" id="UP000285517"/>
    </source>
</evidence>
<name>A0A410G571_9FLAO</name>
<accession>A0A410G571</accession>
<dbReference type="Proteomes" id="UP000285517">
    <property type="component" value="Chromosome"/>
</dbReference>
<proteinExistence type="predicted"/>
<dbReference type="OrthoDB" id="1200950at2"/>
<feature type="transmembrane region" description="Helical" evidence="1">
    <location>
        <begin position="15"/>
        <end position="37"/>
    </location>
</feature>
<protein>
    <submittedName>
        <fullName evidence="2">Uncharacterized protein</fullName>
    </submittedName>
</protein>